<keyword evidence="7" id="KW-0732">Signal</keyword>
<feature type="domain" description="TonB-dependent receptor-like beta-barrel" evidence="16">
    <location>
        <begin position="379"/>
        <end position="832"/>
    </location>
</feature>
<keyword evidence="4 14" id="KW-1134">Transmembrane beta strand</keyword>
<dbReference type="Gene3D" id="2.60.40.1120">
    <property type="entry name" value="Carboxypeptidase-like, regulatory domain"/>
    <property type="match status" value="1"/>
</dbReference>
<keyword evidence="3 14" id="KW-0813">Transport</keyword>
<keyword evidence="13 14" id="KW-0998">Cell outer membrane</keyword>
<dbReference type="Proteomes" id="UP001501411">
    <property type="component" value="Unassembled WGS sequence"/>
</dbReference>
<evidence type="ECO:0000256" key="4">
    <source>
        <dbReference type="ARBA" id="ARBA00022452"/>
    </source>
</evidence>
<comment type="subcellular location">
    <subcellularLocation>
        <location evidence="1 14">Cell outer membrane</location>
        <topology evidence="1 14">Multi-pass membrane protein</topology>
    </subcellularLocation>
</comment>
<dbReference type="Gene3D" id="2.170.130.10">
    <property type="entry name" value="TonB-dependent receptor, plug domain"/>
    <property type="match status" value="1"/>
</dbReference>
<dbReference type="InterPro" id="IPR036942">
    <property type="entry name" value="Beta-barrel_TonB_sf"/>
</dbReference>
<evidence type="ECO:0000256" key="12">
    <source>
        <dbReference type="ARBA" id="ARBA00023170"/>
    </source>
</evidence>
<evidence type="ECO:0000259" key="16">
    <source>
        <dbReference type="Pfam" id="PF00593"/>
    </source>
</evidence>
<keyword evidence="10 15" id="KW-0798">TonB box</keyword>
<evidence type="ECO:0000256" key="9">
    <source>
        <dbReference type="ARBA" id="ARBA00023065"/>
    </source>
</evidence>
<evidence type="ECO:0000256" key="8">
    <source>
        <dbReference type="ARBA" id="ARBA00023004"/>
    </source>
</evidence>
<dbReference type="InterPro" id="IPR037066">
    <property type="entry name" value="Plug_dom_sf"/>
</dbReference>
<comment type="caution">
    <text evidence="18">The sequence shown here is derived from an EMBL/GenBank/DDBJ whole genome shotgun (WGS) entry which is preliminary data.</text>
</comment>
<sequence>MTLNLAVYGQQHLLDKPITLQLHHVTLAEALTAIENQAEVDFSYSSTQLNVSKRVDVQANGQPLRHVLQQLLGEQLKRLLVEGTQITIQSTTAFGTVKGVVKTSDGQSAGYVTVSIKGQRSTQANADGTFTLKNIAVGTYTATASYVGLQTQQQSLTVNADQVTNLAFVLKEDAETLQEVVVNGEKANRYTAKESNNVAKMPLGDLENPQVYVAIPKEVIQDQVIVTYADVLKNMPGVILQLENNSAGGTVTTRGFSAESYLRNGIPGTGGSVSIDPINIESVETIKGPSGTLYGASLISYGGLFNRVTKKPFETFRGEMAYTVGGYGLNRLTADINTPLNQEKTLLFRFNGALHHANTFQDAGFQTYAFFAPSLTYKIDEKTSLNLELEYTKEKANDFYRLFTDGSIATGVHSPKELNIDFNRRFIGDDLATNLTQVNFYADLNHQFSDQWQSITTISTLVGASSGASGYFNLTQGNDSLSRSMTYSNYYKSRDIDVQENIMGDFLLGTMRNRLLIGAELYSTNYRSNSAFTVFDTINVADPGKAYSALTMPALIDRVKNLPFSIGSSTQNTYSAYVQDALNITDKLIALASIRWDYFDNKGTTNNTTGITEGKYHQGAFSPKFGLVYQIVKDQLSLFGNYMNGFQNNSPRSQPDGKIYSYKPSQANQWEGGLKVDLLQHKIKGTVSYYAIKVSDILRSDYPDRPAFTVQDGEQYSKGIEAQFTANPFIGFNIIVGYAYNDSKYQKVSQTLDGYRPTSAGPAHMANWWMNYRIPSGTLKNIGFGFGGNYAGENEIGVYQEHDYRLPSFTVLNASLSYDKRRYSITCKLDNLTDKRYWIGWGTTNPGMPRRASLNLAVKF</sequence>
<evidence type="ECO:0000256" key="7">
    <source>
        <dbReference type="ARBA" id="ARBA00022729"/>
    </source>
</evidence>
<keyword evidence="11 14" id="KW-0472">Membrane</keyword>
<dbReference type="Pfam" id="PF13715">
    <property type="entry name" value="CarbopepD_reg_2"/>
    <property type="match status" value="1"/>
</dbReference>
<evidence type="ECO:0000313" key="19">
    <source>
        <dbReference type="Proteomes" id="UP001501411"/>
    </source>
</evidence>
<dbReference type="PANTHER" id="PTHR32552">
    <property type="entry name" value="FERRICHROME IRON RECEPTOR-RELATED"/>
    <property type="match status" value="1"/>
</dbReference>
<feature type="domain" description="TonB-dependent receptor plug" evidence="17">
    <location>
        <begin position="208"/>
        <end position="297"/>
    </location>
</feature>
<keyword evidence="8" id="KW-0408">Iron</keyword>
<dbReference type="SUPFAM" id="SSF56935">
    <property type="entry name" value="Porins"/>
    <property type="match status" value="1"/>
</dbReference>
<evidence type="ECO:0000256" key="5">
    <source>
        <dbReference type="ARBA" id="ARBA00022496"/>
    </source>
</evidence>
<reference evidence="19" key="1">
    <citation type="journal article" date="2019" name="Int. J. Syst. Evol. Microbiol.">
        <title>The Global Catalogue of Microorganisms (GCM) 10K type strain sequencing project: providing services to taxonomists for standard genome sequencing and annotation.</title>
        <authorList>
            <consortium name="The Broad Institute Genomics Platform"/>
            <consortium name="The Broad Institute Genome Sequencing Center for Infectious Disease"/>
            <person name="Wu L."/>
            <person name="Ma J."/>
        </authorList>
    </citation>
    <scope>NUCLEOTIDE SEQUENCE [LARGE SCALE GENOMIC DNA]</scope>
    <source>
        <strain evidence="19">JCM 18200</strain>
    </source>
</reference>
<dbReference type="InterPro" id="IPR000531">
    <property type="entry name" value="Beta-barrel_TonB"/>
</dbReference>
<dbReference type="PROSITE" id="PS01156">
    <property type="entry name" value="TONB_DEPENDENT_REC_2"/>
    <property type="match status" value="1"/>
</dbReference>
<dbReference type="EMBL" id="BAABIQ010000044">
    <property type="protein sequence ID" value="GAA4807977.1"/>
    <property type="molecule type" value="Genomic_DNA"/>
</dbReference>
<dbReference type="NCBIfam" id="TIGR01783">
    <property type="entry name" value="TonB-siderophor"/>
    <property type="match status" value="1"/>
</dbReference>
<evidence type="ECO:0000256" key="2">
    <source>
        <dbReference type="ARBA" id="ARBA00009810"/>
    </source>
</evidence>
<proteinExistence type="inferred from homology"/>
<dbReference type="Pfam" id="PF07715">
    <property type="entry name" value="Plug"/>
    <property type="match status" value="1"/>
</dbReference>
<accession>A0ABP9CC94</accession>
<dbReference type="InterPro" id="IPR039426">
    <property type="entry name" value="TonB-dep_rcpt-like"/>
</dbReference>
<gene>
    <name evidence="18" type="ORF">GCM10023231_41550</name>
</gene>
<evidence type="ECO:0000256" key="14">
    <source>
        <dbReference type="PROSITE-ProRule" id="PRU01360"/>
    </source>
</evidence>
<keyword evidence="6 14" id="KW-0812">Transmembrane</keyword>
<protein>
    <submittedName>
        <fullName evidence="18">TonB-dependent receptor</fullName>
    </submittedName>
</protein>
<keyword evidence="9" id="KW-0406">Ion transport</keyword>
<keyword evidence="12 18" id="KW-0675">Receptor</keyword>
<dbReference type="PROSITE" id="PS52016">
    <property type="entry name" value="TONB_DEPENDENT_REC_3"/>
    <property type="match status" value="1"/>
</dbReference>
<name>A0ABP9CC94_9SPHI</name>
<evidence type="ECO:0000256" key="6">
    <source>
        <dbReference type="ARBA" id="ARBA00022692"/>
    </source>
</evidence>
<evidence type="ECO:0000256" key="3">
    <source>
        <dbReference type="ARBA" id="ARBA00022448"/>
    </source>
</evidence>
<keyword evidence="19" id="KW-1185">Reference proteome</keyword>
<dbReference type="InterPro" id="IPR010105">
    <property type="entry name" value="TonB_sidphr_rcpt"/>
</dbReference>
<evidence type="ECO:0000256" key="10">
    <source>
        <dbReference type="ARBA" id="ARBA00023077"/>
    </source>
</evidence>
<evidence type="ECO:0000256" key="15">
    <source>
        <dbReference type="RuleBase" id="RU003357"/>
    </source>
</evidence>
<evidence type="ECO:0000256" key="13">
    <source>
        <dbReference type="ARBA" id="ARBA00023237"/>
    </source>
</evidence>
<evidence type="ECO:0000256" key="1">
    <source>
        <dbReference type="ARBA" id="ARBA00004571"/>
    </source>
</evidence>
<comment type="similarity">
    <text evidence="2 14 15">Belongs to the TonB-dependent receptor family.</text>
</comment>
<dbReference type="InterPro" id="IPR012910">
    <property type="entry name" value="Plug_dom"/>
</dbReference>
<evidence type="ECO:0000256" key="11">
    <source>
        <dbReference type="ARBA" id="ARBA00023136"/>
    </source>
</evidence>
<dbReference type="PANTHER" id="PTHR32552:SF68">
    <property type="entry name" value="FERRICHROME OUTER MEMBRANE TRANSPORTER_PHAGE RECEPTOR"/>
    <property type="match status" value="1"/>
</dbReference>
<organism evidence="18 19">
    <name type="scientific">Olivibacter ginsenosidimutans</name>
    <dbReference type="NCBI Taxonomy" id="1176537"/>
    <lineage>
        <taxon>Bacteria</taxon>
        <taxon>Pseudomonadati</taxon>
        <taxon>Bacteroidota</taxon>
        <taxon>Sphingobacteriia</taxon>
        <taxon>Sphingobacteriales</taxon>
        <taxon>Sphingobacteriaceae</taxon>
        <taxon>Olivibacter</taxon>
    </lineage>
</organism>
<keyword evidence="5" id="KW-0410">Iron transport</keyword>
<dbReference type="SUPFAM" id="SSF49452">
    <property type="entry name" value="Starch-binding domain-like"/>
    <property type="match status" value="1"/>
</dbReference>
<dbReference type="InterPro" id="IPR013784">
    <property type="entry name" value="Carb-bd-like_fold"/>
</dbReference>
<dbReference type="Gene3D" id="2.40.170.20">
    <property type="entry name" value="TonB-dependent receptor, beta-barrel domain"/>
    <property type="match status" value="1"/>
</dbReference>
<dbReference type="CDD" id="cd01347">
    <property type="entry name" value="ligand_gated_channel"/>
    <property type="match status" value="1"/>
</dbReference>
<evidence type="ECO:0000313" key="18">
    <source>
        <dbReference type="EMBL" id="GAA4807977.1"/>
    </source>
</evidence>
<evidence type="ECO:0000259" key="17">
    <source>
        <dbReference type="Pfam" id="PF07715"/>
    </source>
</evidence>
<dbReference type="InterPro" id="IPR010917">
    <property type="entry name" value="TonB_rcpt_CS"/>
</dbReference>
<dbReference type="Pfam" id="PF00593">
    <property type="entry name" value="TonB_dep_Rec_b-barrel"/>
    <property type="match status" value="1"/>
</dbReference>